<evidence type="ECO:0000313" key="2">
    <source>
        <dbReference type="EMBL" id="GBP23435.1"/>
    </source>
</evidence>
<comment type="caution">
    <text evidence="2">The sequence shown here is derived from an EMBL/GenBank/DDBJ whole genome shotgun (WGS) entry which is preliminary data.</text>
</comment>
<dbReference type="EMBL" id="BGZK01000150">
    <property type="protein sequence ID" value="GBP23435.1"/>
    <property type="molecule type" value="Genomic_DNA"/>
</dbReference>
<gene>
    <name evidence="2" type="ORF">EVAR_22294_1</name>
</gene>
<feature type="compositionally biased region" description="Basic and acidic residues" evidence="1">
    <location>
        <begin position="59"/>
        <end position="81"/>
    </location>
</feature>
<keyword evidence="3" id="KW-1185">Reference proteome</keyword>
<evidence type="ECO:0000313" key="3">
    <source>
        <dbReference type="Proteomes" id="UP000299102"/>
    </source>
</evidence>
<evidence type="ECO:0000256" key="1">
    <source>
        <dbReference type="SAM" id="MobiDB-lite"/>
    </source>
</evidence>
<protein>
    <submittedName>
        <fullName evidence="2">Uncharacterized protein</fullName>
    </submittedName>
</protein>
<proteinExistence type="predicted"/>
<feature type="region of interest" description="Disordered" evidence="1">
    <location>
        <begin position="52"/>
        <end position="81"/>
    </location>
</feature>
<accession>A0A4C1UAJ6</accession>
<sequence>MTAICARTQSDQITPCTYRALADRCGFVRNKARIAGELVGKYLHIAPYLYSDPRYPARAGDRDEKEGRGGRGRDKSRLRREYPKLVANSATRLKVALVISALLRMHNPPLHPQSGDSCLLRVSALGHLLKKNTA</sequence>
<reference evidence="2 3" key="1">
    <citation type="journal article" date="2019" name="Commun. Biol.">
        <title>The bagworm genome reveals a unique fibroin gene that provides high tensile strength.</title>
        <authorList>
            <person name="Kono N."/>
            <person name="Nakamura H."/>
            <person name="Ohtoshi R."/>
            <person name="Tomita M."/>
            <person name="Numata K."/>
            <person name="Arakawa K."/>
        </authorList>
    </citation>
    <scope>NUCLEOTIDE SEQUENCE [LARGE SCALE GENOMIC DNA]</scope>
</reference>
<dbReference type="AlphaFoldDB" id="A0A4C1UAJ6"/>
<name>A0A4C1UAJ6_EUMVA</name>
<dbReference type="Proteomes" id="UP000299102">
    <property type="component" value="Unassembled WGS sequence"/>
</dbReference>
<organism evidence="2 3">
    <name type="scientific">Eumeta variegata</name>
    <name type="common">Bagworm moth</name>
    <name type="synonym">Eumeta japonica</name>
    <dbReference type="NCBI Taxonomy" id="151549"/>
    <lineage>
        <taxon>Eukaryota</taxon>
        <taxon>Metazoa</taxon>
        <taxon>Ecdysozoa</taxon>
        <taxon>Arthropoda</taxon>
        <taxon>Hexapoda</taxon>
        <taxon>Insecta</taxon>
        <taxon>Pterygota</taxon>
        <taxon>Neoptera</taxon>
        <taxon>Endopterygota</taxon>
        <taxon>Lepidoptera</taxon>
        <taxon>Glossata</taxon>
        <taxon>Ditrysia</taxon>
        <taxon>Tineoidea</taxon>
        <taxon>Psychidae</taxon>
        <taxon>Oiketicinae</taxon>
        <taxon>Eumeta</taxon>
    </lineage>
</organism>